<reference evidence="14" key="2">
    <citation type="journal article" date="2021" name="PeerJ">
        <title>Extensive microbial diversity within the chicken gut microbiome revealed by metagenomics and culture.</title>
        <authorList>
            <person name="Gilroy R."/>
            <person name="Ravi A."/>
            <person name="Getino M."/>
            <person name="Pursley I."/>
            <person name="Horton D.L."/>
            <person name="Alikhan N.F."/>
            <person name="Baker D."/>
            <person name="Gharbi K."/>
            <person name="Hall N."/>
            <person name="Watson M."/>
            <person name="Adriaenssens E.M."/>
            <person name="Foster-Nyarko E."/>
            <person name="Jarju S."/>
            <person name="Secka A."/>
            <person name="Antonio M."/>
            <person name="Oren A."/>
            <person name="Chaudhuri R.R."/>
            <person name="La Ragione R."/>
            <person name="Hildebrand F."/>
            <person name="Pallen M.J."/>
        </authorList>
    </citation>
    <scope>NUCLEOTIDE SEQUENCE</scope>
    <source>
        <strain evidence="14">CHK160-1198</strain>
    </source>
</reference>
<dbReference type="InterPro" id="IPR033656">
    <property type="entry name" value="HisRS_anticodon"/>
</dbReference>
<dbReference type="CDD" id="cd00859">
    <property type="entry name" value="HisRS_anticodon"/>
    <property type="match status" value="1"/>
</dbReference>
<evidence type="ECO:0000256" key="7">
    <source>
        <dbReference type="ARBA" id="ARBA00022840"/>
    </source>
</evidence>
<dbReference type="Proteomes" id="UP000824099">
    <property type="component" value="Unassembled WGS sequence"/>
</dbReference>
<dbReference type="InterPro" id="IPR004516">
    <property type="entry name" value="HisRS/HisZ"/>
</dbReference>
<evidence type="ECO:0000256" key="9">
    <source>
        <dbReference type="ARBA" id="ARBA00023146"/>
    </source>
</evidence>
<dbReference type="SUPFAM" id="SSF52954">
    <property type="entry name" value="Class II aaRS ABD-related"/>
    <property type="match status" value="1"/>
</dbReference>
<protein>
    <recommendedName>
        <fullName evidence="11">Histidine--tRNA ligase</fullName>
        <ecNumber evidence="11">6.1.1.21</ecNumber>
    </recommendedName>
    <alternativeName>
        <fullName evidence="11">Histidyl-tRNA synthetase</fullName>
        <shortName evidence="11">HisRS</shortName>
    </alternativeName>
</protein>
<dbReference type="PIRSF" id="PIRSF001549">
    <property type="entry name" value="His-tRNA_synth"/>
    <property type="match status" value="1"/>
</dbReference>
<evidence type="ECO:0000313" key="15">
    <source>
        <dbReference type="Proteomes" id="UP000824099"/>
    </source>
</evidence>
<feature type="domain" description="Aminoacyl-transfer RNA synthetases class-II family profile" evidence="13">
    <location>
        <begin position="1"/>
        <end position="334"/>
    </location>
</feature>
<dbReference type="InterPro" id="IPR004154">
    <property type="entry name" value="Anticodon-bd"/>
</dbReference>
<dbReference type="SUPFAM" id="SSF55681">
    <property type="entry name" value="Class II aaRS and biotin synthetases"/>
    <property type="match status" value="1"/>
</dbReference>
<keyword evidence="8 11" id="KW-0648">Protein biosynthesis</keyword>
<evidence type="ECO:0000256" key="11">
    <source>
        <dbReference type="HAMAP-Rule" id="MF_00127"/>
    </source>
</evidence>
<gene>
    <name evidence="11" type="primary">hisS</name>
    <name evidence="14" type="ORF">IAB06_06895</name>
</gene>
<accession>A0A9D1MQT6</accession>
<proteinExistence type="inferred from homology"/>
<dbReference type="Gene3D" id="3.30.930.10">
    <property type="entry name" value="Bira Bifunctional Protein, Domain 2"/>
    <property type="match status" value="1"/>
</dbReference>
<dbReference type="GO" id="GO:0006427">
    <property type="term" value="P:histidyl-tRNA aminoacylation"/>
    <property type="evidence" value="ECO:0007669"/>
    <property type="project" value="UniProtKB-UniRule"/>
</dbReference>
<dbReference type="GO" id="GO:0005524">
    <property type="term" value="F:ATP binding"/>
    <property type="evidence" value="ECO:0007669"/>
    <property type="project" value="UniProtKB-UniRule"/>
</dbReference>
<dbReference type="Pfam" id="PF03129">
    <property type="entry name" value="HGTP_anticodon"/>
    <property type="match status" value="1"/>
</dbReference>
<name>A0A9D1MQT6_9FIRM</name>
<dbReference type="EC" id="6.1.1.21" evidence="11"/>
<dbReference type="FunFam" id="3.30.930.10:FF:000005">
    <property type="entry name" value="Histidine--tRNA ligase"/>
    <property type="match status" value="1"/>
</dbReference>
<comment type="similarity">
    <text evidence="2 11">Belongs to the class-II aminoacyl-tRNA synthetase family.</text>
</comment>
<dbReference type="PANTHER" id="PTHR43707:SF1">
    <property type="entry name" value="HISTIDINE--TRNA LIGASE, MITOCHONDRIAL-RELATED"/>
    <property type="match status" value="1"/>
</dbReference>
<evidence type="ECO:0000256" key="3">
    <source>
        <dbReference type="ARBA" id="ARBA00011738"/>
    </source>
</evidence>
<evidence type="ECO:0000256" key="4">
    <source>
        <dbReference type="ARBA" id="ARBA00022490"/>
    </source>
</evidence>
<sequence length="424" mass="47796">MNISAPRGTKDILPQEIKKWHYVEDVMRSVCADFAYQEIRTPIFEHTELFQRGIGDTTDVVEKEMYTFCDRGGRSITLRPENTAAVVRSYIENKLYADGGVSKLFYLGPMFRYDRPQAGRLRQFNQFGVEVLATSEPLIDAEIISLAYHILQKLGLKDLKLLINSVGCPKCRPQHKEKLKEFFKPKLQQLCTDCQSRYDRNPLRILDCKVEKCKTLSVGAPSLAECLCEECRAHFTAVKEYLEEISIPYELDDGLVRGLDYYTKTAFEIQYSPLGAQSAVCGGGRYDGLVQEIGGPQTAGIGFAMGIERILLALEKQNLLPETSEQVDVFIVVPDQENRKLGFKIAYELRKKGISTVIDSIPRSMKAQLKQANKLQAEKVLLLGAEELSRQKVVLKDMLKSEQQEIAIENIALILAKTGVQKNG</sequence>
<comment type="caution">
    <text evidence="14">The sequence shown here is derived from an EMBL/GenBank/DDBJ whole genome shotgun (WGS) entry which is preliminary data.</text>
</comment>
<keyword evidence="5 11" id="KW-0436">Ligase</keyword>
<comment type="catalytic activity">
    <reaction evidence="10 11">
        <text>tRNA(His) + L-histidine + ATP = L-histidyl-tRNA(His) + AMP + diphosphate + H(+)</text>
        <dbReference type="Rhea" id="RHEA:17313"/>
        <dbReference type="Rhea" id="RHEA-COMP:9665"/>
        <dbReference type="Rhea" id="RHEA-COMP:9689"/>
        <dbReference type="ChEBI" id="CHEBI:15378"/>
        <dbReference type="ChEBI" id="CHEBI:30616"/>
        <dbReference type="ChEBI" id="CHEBI:33019"/>
        <dbReference type="ChEBI" id="CHEBI:57595"/>
        <dbReference type="ChEBI" id="CHEBI:78442"/>
        <dbReference type="ChEBI" id="CHEBI:78527"/>
        <dbReference type="ChEBI" id="CHEBI:456215"/>
        <dbReference type="EC" id="6.1.1.21"/>
    </reaction>
</comment>
<feature type="binding site" evidence="12">
    <location>
        <begin position="261"/>
        <end position="262"/>
    </location>
    <ligand>
        <name>L-histidine</name>
        <dbReference type="ChEBI" id="CHEBI:57595"/>
    </ligand>
</feature>
<dbReference type="Gene3D" id="3.40.50.800">
    <property type="entry name" value="Anticodon-binding domain"/>
    <property type="match status" value="1"/>
</dbReference>
<reference evidence="14" key="1">
    <citation type="submission" date="2020-10" db="EMBL/GenBank/DDBJ databases">
        <authorList>
            <person name="Gilroy R."/>
        </authorList>
    </citation>
    <scope>NUCLEOTIDE SEQUENCE</scope>
    <source>
        <strain evidence="14">CHK160-1198</strain>
    </source>
</reference>
<evidence type="ECO:0000256" key="6">
    <source>
        <dbReference type="ARBA" id="ARBA00022741"/>
    </source>
</evidence>
<dbReference type="GO" id="GO:0004821">
    <property type="term" value="F:histidine-tRNA ligase activity"/>
    <property type="evidence" value="ECO:0007669"/>
    <property type="project" value="UniProtKB-UniRule"/>
</dbReference>
<dbReference type="AlphaFoldDB" id="A0A9D1MQT6"/>
<evidence type="ECO:0000256" key="5">
    <source>
        <dbReference type="ARBA" id="ARBA00022598"/>
    </source>
</evidence>
<evidence type="ECO:0000259" key="13">
    <source>
        <dbReference type="PROSITE" id="PS50862"/>
    </source>
</evidence>
<keyword evidence="6 11" id="KW-0547">Nucleotide-binding</keyword>
<comment type="subunit">
    <text evidence="3 11">Homodimer.</text>
</comment>
<feature type="binding site" evidence="12">
    <location>
        <position position="126"/>
    </location>
    <ligand>
        <name>L-histidine</name>
        <dbReference type="ChEBI" id="CHEBI:57595"/>
    </ligand>
</feature>
<feature type="binding site" evidence="12">
    <location>
        <position position="112"/>
    </location>
    <ligand>
        <name>L-histidine</name>
        <dbReference type="ChEBI" id="CHEBI:57595"/>
    </ligand>
</feature>
<dbReference type="EMBL" id="DVNI01000116">
    <property type="protein sequence ID" value="HIU64742.1"/>
    <property type="molecule type" value="Genomic_DNA"/>
</dbReference>
<comment type="subcellular location">
    <subcellularLocation>
        <location evidence="1 11">Cytoplasm</location>
    </subcellularLocation>
</comment>
<dbReference type="HAMAP" id="MF_00127">
    <property type="entry name" value="His_tRNA_synth"/>
    <property type="match status" value="1"/>
</dbReference>
<dbReference type="InterPro" id="IPR015807">
    <property type="entry name" value="His-tRNA-ligase"/>
</dbReference>
<evidence type="ECO:0000313" key="14">
    <source>
        <dbReference type="EMBL" id="HIU64742.1"/>
    </source>
</evidence>
<dbReference type="GO" id="GO:0140096">
    <property type="term" value="F:catalytic activity, acting on a protein"/>
    <property type="evidence" value="ECO:0007669"/>
    <property type="project" value="UniProtKB-ARBA"/>
</dbReference>
<dbReference type="PROSITE" id="PS50862">
    <property type="entry name" value="AA_TRNA_LIGASE_II"/>
    <property type="match status" value="1"/>
</dbReference>
<dbReference type="InterPro" id="IPR041715">
    <property type="entry name" value="HisRS-like_core"/>
</dbReference>
<evidence type="ECO:0000256" key="10">
    <source>
        <dbReference type="ARBA" id="ARBA00047639"/>
    </source>
</evidence>
<dbReference type="Pfam" id="PF13393">
    <property type="entry name" value="tRNA-synt_His"/>
    <property type="match status" value="1"/>
</dbReference>
<keyword evidence="4 11" id="KW-0963">Cytoplasm</keyword>
<dbReference type="InterPro" id="IPR006195">
    <property type="entry name" value="aa-tRNA-synth_II"/>
</dbReference>
<evidence type="ECO:0000256" key="8">
    <source>
        <dbReference type="ARBA" id="ARBA00022917"/>
    </source>
</evidence>
<evidence type="ECO:0000256" key="12">
    <source>
        <dbReference type="PIRSR" id="PIRSR001549-1"/>
    </source>
</evidence>
<feature type="binding site" evidence="12">
    <location>
        <begin position="81"/>
        <end position="83"/>
    </location>
    <ligand>
        <name>L-histidine</name>
        <dbReference type="ChEBI" id="CHEBI:57595"/>
    </ligand>
</feature>
<keyword evidence="7 11" id="KW-0067">ATP-binding</keyword>
<dbReference type="NCBIfam" id="TIGR00442">
    <property type="entry name" value="hisS"/>
    <property type="match status" value="1"/>
</dbReference>
<dbReference type="PANTHER" id="PTHR43707">
    <property type="entry name" value="HISTIDYL-TRNA SYNTHETASE"/>
    <property type="match status" value="1"/>
</dbReference>
<evidence type="ECO:0000256" key="2">
    <source>
        <dbReference type="ARBA" id="ARBA00008226"/>
    </source>
</evidence>
<keyword evidence="9 11" id="KW-0030">Aminoacyl-tRNA synthetase</keyword>
<dbReference type="InterPro" id="IPR045864">
    <property type="entry name" value="aa-tRNA-synth_II/BPL/LPL"/>
</dbReference>
<dbReference type="CDD" id="cd00773">
    <property type="entry name" value="HisRS-like_core"/>
    <property type="match status" value="1"/>
</dbReference>
<feature type="binding site" evidence="12">
    <location>
        <position position="130"/>
    </location>
    <ligand>
        <name>L-histidine</name>
        <dbReference type="ChEBI" id="CHEBI:57595"/>
    </ligand>
</feature>
<evidence type="ECO:0000256" key="1">
    <source>
        <dbReference type="ARBA" id="ARBA00004496"/>
    </source>
</evidence>
<dbReference type="GO" id="GO:0005737">
    <property type="term" value="C:cytoplasm"/>
    <property type="evidence" value="ECO:0007669"/>
    <property type="project" value="UniProtKB-SubCell"/>
</dbReference>
<dbReference type="GO" id="GO:0016740">
    <property type="term" value="F:transferase activity"/>
    <property type="evidence" value="ECO:0007669"/>
    <property type="project" value="UniProtKB-ARBA"/>
</dbReference>
<dbReference type="InterPro" id="IPR036621">
    <property type="entry name" value="Anticodon-bd_dom_sf"/>
</dbReference>
<feature type="binding site" evidence="12">
    <location>
        <position position="257"/>
    </location>
    <ligand>
        <name>L-histidine</name>
        <dbReference type="ChEBI" id="CHEBI:57595"/>
    </ligand>
</feature>
<organism evidence="14 15">
    <name type="scientific">Candidatus Avacidaminococcus intestinavium</name>
    <dbReference type="NCBI Taxonomy" id="2840684"/>
    <lineage>
        <taxon>Bacteria</taxon>
        <taxon>Bacillati</taxon>
        <taxon>Bacillota</taxon>
        <taxon>Negativicutes</taxon>
        <taxon>Acidaminococcales</taxon>
        <taxon>Acidaminococcaceae</taxon>
        <taxon>Acidaminococcaceae incertae sedis</taxon>
        <taxon>Candidatus Avacidaminococcus</taxon>
    </lineage>
</organism>